<dbReference type="SMART" id="SM00054">
    <property type="entry name" value="EFh"/>
    <property type="match status" value="2"/>
</dbReference>
<dbReference type="EMBL" id="CM001886">
    <property type="protein sequence ID" value="EOY14485.1"/>
    <property type="molecule type" value="Genomic_DNA"/>
</dbReference>
<reference evidence="3 4" key="1">
    <citation type="journal article" date="2013" name="Genome Biol.">
        <title>The genome sequence of the most widely cultivated cacao type and its use to identify candidate genes regulating pod color.</title>
        <authorList>
            <person name="Motamayor J.C."/>
            <person name="Mockaitis K."/>
            <person name="Schmutz J."/>
            <person name="Haiminen N."/>
            <person name="Iii D.L."/>
            <person name="Cornejo O."/>
            <person name="Findley S.D."/>
            <person name="Zheng P."/>
            <person name="Utro F."/>
            <person name="Royaert S."/>
            <person name="Saski C."/>
            <person name="Jenkins J."/>
            <person name="Podicheti R."/>
            <person name="Zhao M."/>
            <person name="Scheffler B.E."/>
            <person name="Stack J.C."/>
            <person name="Feltus F.A."/>
            <person name="Mustiga G.M."/>
            <person name="Amores F."/>
            <person name="Phillips W."/>
            <person name="Marelli J.P."/>
            <person name="May G.D."/>
            <person name="Shapiro H."/>
            <person name="Ma J."/>
            <person name="Bustamante C.D."/>
            <person name="Schnell R.J."/>
            <person name="Main D."/>
            <person name="Gilbert D."/>
            <person name="Parida L."/>
            <person name="Kuhn D.N."/>
        </authorList>
    </citation>
    <scope>NUCLEOTIDE SEQUENCE [LARGE SCALE GENOMIC DNA]</scope>
    <source>
        <strain evidence="4">cv. Matina 1-6</strain>
    </source>
</reference>
<evidence type="ECO:0000259" key="2">
    <source>
        <dbReference type="PROSITE" id="PS50222"/>
    </source>
</evidence>
<dbReference type="InterPro" id="IPR018247">
    <property type="entry name" value="EF_Hand_1_Ca_BS"/>
</dbReference>
<proteinExistence type="predicted"/>
<dbReference type="GO" id="GO:0005509">
    <property type="term" value="F:calcium ion binding"/>
    <property type="evidence" value="ECO:0007669"/>
    <property type="project" value="InterPro"/>
</dbReference>
<dbReference type="InParanoid" id="A0A061FAV9"/>
<dbReference type="HOGENOM" id="CLU_147785_1_0_1"/>
<dbReference type="InterPro" id="IPR002048">
    <property type="entry name" value="EF_hand_dom"/>
</dbReference>
<dbReference type="Pfam" id="PF00036">
    <property type="entry name" value="EF-hand_1"/>
    <property type="match status" value="1"/>
</dbReference>
<accession>A0A061FAV9</accession>
<dbReference type="PROSITE" id="PS00018">
    <property type="entry name" value="EF_HAND_1"/>
    <property type="match status" value="2"/>
</dbReference>
<dbReference type="STRING" id="3641.A0A061FAV9"/>
<dbReference type="Gene3D" id="1.10.238.10">
    <property type="entry name" value="EF-hand"/>
    <property type="match status" value="1"/>
</dbReference>
<dbReference type="CDD" id="cd00051">
    <property type="entry name" value="EFh"/>
    <property type="match status" value="1"/>
</dbReference>
<dbReference type="SUPFAM" id="SSF47473">
    <property type="entry name" value="EF-hand"/>
    <property type="match status" value="1"/>
</dbReference>
<protein>
    <recommendedName>
        <fullName evidence="2">EF-hand domain-containing protein</fullName>
    </recommendedName>
</protein>
<gene>
    <name evidence="3" type="ORF">TCM_033853</name>
</gene>
<dbReference type="Proteomes" id="UP000026915">
    <property type="component" value="Chromosome 8"/>
</dbReference>
<dbReference type="PROSITE" id="PS50222">
    <property type="entry name" value="EF_HAND_2"/>
    <property type="match status" value="2"/>
</dbReference>
<dbReference type="OMA" id="QYTLERY"/>
<name>A0A061FAV9_THECC</name>
<feature type="domain" description="EF-hand" evidence="2">
    <location>
        <begin position="22"/>
        <end position="57"/>
    </location>
</feature>
<evidence type="ECO:0000313" key="3">
    <source>
        <dbReference type="EMBL" id="EOY14485.1"/>
    </source>
</evidence>
<feature type="domain" description="EF-hand" evidence="2">
    <location>
        <begin position="62"/>
        <end position="93"/>
    </location>
</feature>
<keyword evidence="1" id="KW-0106">Calcium</keyword>
<dbReference type="Gramene" id="EOY14485">
    <property type="protein sequence ID" value="EOY14485"/>
    <property type="gene ID" value="TCM_033853"/>
</dbReference>
<dbReference type="Pfam" id="PF13405">
    <property type="entry name" value="EF-hand_6"/>
    <property type="match status" value="1"/>
</dbReference>
<dbReference type="AlphaFoldDB" id="A0A061FAV9"/>
<organism evidence="3 4">
    <name type="scientific">Theobroma cacao</name>
    <name type="common">Cacao</name>
    <name type="synonym">Cocoa</name>
    <dbReference type="NCBI Taxonomy" id="3641"/>
    <lineage>
        <taxon>Eukaryota</taxon>
        <taxon>Viridiplantae</taxon>
        <taxon>Streptophyta</taxon>
        <taxon>Embryophyta</taxon>
        <taxon>Tracheophyta</taxon>
        <taxon>Spermatophyta</taxon>
        <taxon>Magnoliopsida</taxon>
        <taxon>eudicotyledons</taxon>
        <taxon>Gunneridae</taxon>
        <taxon>Pentapetalae</taxon>
        <taxon>rosids</taxon>
        <taxon>malvids</taxon>
        <taxon>Malvales</taxon>
        <taxon>Malvaceae</taxon>
        <taxon>Byttnerioideae</taxon>
        <taxon>Theobroma</taxon>
    </lineage>
</organism>
<evidence type="ECO:0000256" key="1">
    <source>
        <dbReference type="ARBA" id="ARBA00022837"/>
    </source>
</evidence>
<evidence type="ECO:0000313" key="4">
    <source>
        <dbReference type="Proteomes" id="UP000026915"/>
    </source>
</evidence>
<sequence>MVFFFRKAVQVNIKDLPVSLQADYAEIRKIFKSCDANEDGRLSWEEVKAGFRKLQSRWPAYRAQRAFKVADKNGDGYISEAELDQLVQYTLERYKGKIRN</sequence>
<keyword evidence="4" id="KW-1185">Reference proteome</keyword>
<dbReference type="InterPro" id="IPR011992">
    <property type="entry name" value="EF-hand-dom_pair"/>
</dbReference>